<dbReference type="AlphaFoldDB" id="A0A7W6CD66"/>
<sequence>MNEGAGKKILAPQWRRKHVCGAALALALLAGGASGQGTGDWAFYHGNPAGDHYSDLTQIAPENVAKLAPAWRIDTGEGGLQTTPLVIAGVLYAMTPNQTVLAVDAATGRELWRRALPDANLQPVRGLSYWTQGREKRLLVGAGSYLHALDPETGAPLDSFGNHGRIDLRAGLGRAADQVAVALTTPATIWQDLAIVGFRTAESAPGAPGAIRAYDVRTGRLRWTFHTIPRPGQAGYATWPKEAWKTAGGANNWQGMVVDEARGIVFAPTGSAVSDFYGADRKGNNLYANSLVALDARTGKRLWHFQLVHHDILDRDPPSPPVLLTVKRDGRMVDAVAQATKHGVLFLFDRVTGKPLFPIEEKPIPHSLVPGEASSPTQPMPSLPAPYSRQRLSADMLTNRTPAAHDEAAKAFASFISDGPFAPMAVDKRTVVFPGFDGGAEWGGQAIARGRGILYINANDVAWTGSLAKVSSNQGAATYQQNCAACHGLDRKGSPPNFPSLEGVANRMLEGEIAGIIMKGKGRMPGFAHLAPQMTGLMDYLRQGDTRKNEMASVGKTNLARYVFTGYRKFLDADGYPAVAPPWGTLSAIDMNSGEYLWRVPFGEYPALMQAGQAPTGTENYGGPIVTASGLLFIGATVYDRQLRAYDAAKGKVLWQATLPQAGVATPITYMVHGRQFVVIATSNARNPKAPAGSGYSAFALPEQR</sequence>
<dbReference type="InterPro" id="IPR036909">
    <property type="entry name" value="Cyt_c-like_dom_sf"/>
</dbReference>
<dbReference type="InterPro" id="IPR018391">
    <property type="entry name" value="PQQ_b-propeller_rpt"/>
</dbReference>
<keyword evidence="4 8" id="KW-0479">Metal-binding</keyword>
<evidence type="ECO:0000256" key="5">
    <source>
        <dbReference type="ARBA" id="ARBA00022729"/>
    </source>
</evidence>
<gene>
    <name evidence="11" type="ORF">GGR38_000584</name>
</gene>
<dbReference type="Pfam" id="PF01011">
    <property type="entry name" value="PQQ"/>
    <property type="match status" value="2"/>
</dbReference>
<dbReference type="EMBL" id="JACIDX010000002">
    <property type="protein sequence ID" value="MBB3953657.1"/>
    <property type="molecule type" value="Genomic_DNA"/>
</dbReference>
<name>A0A7W6CD66_9SPHN</name>
<dbReference type="RefSeq" id="WP_183622483.1">
    <property type="nucleotide sequence ID" value="NZ_JACIDX010000002.1"/>
</dbReference>
<evidence type="ECO:0000256" key="4">
    <source>
        <dbReference type="ARBA" id="ARBA00022723"/>
    </source>
</evidence>
<dbReference type="GO" id="GO:0048038">
    <property type="term" value="F:quinone binding"/>
    <property type="evidence" value="ECO:0007669"/>
    <property type="project" value="InterPro"/>
</dbReference>
<evidence type="ECO:0000313" key="12">
    <source>
        <dbReference type="Proteomes" id="UP000548867"/>
    </source>
</evidence>
<dbReference type="PANTHER" id="PTHR32303:SF4">
    <property type="entry name" value="QUINOPROTEIN GLUCOSE DEHYDROGENASE"/>
    <property type="match status" value="1"/>
</dbReference>
<dbReference type="GO" id="GO:0009055">
    <property type="term" value="F:electron transfer activity"/>
    <property type="evidence" value="ECO:0007669"/>
    <property type="project" value="InterPro"/>
</dbReference>
<dbReference type="Proteomes" id="UP000548867">
    <property type="component" value="Unassembled WGS sequence"/>
</dbReference>
<reference evidence="11 12" key="1">
    <citation type="submission" date="2020-08" db="EMBL/GenBank/DDBJ databases">
        <title>Genomic Encyclopedia of Type Strains, Phase IV (KMG-IV): sequencing the most valuable type-strain genomes for metagenomic binning, comparative biology and taxonomic classification.</title>
        <authorList>
            <person name="Goeker M."/>
        </authorList>
    </citation>
    <scope>NUCLEOTIDE SEQUENCE [LARGE SCALE GENOMIC DNA]</scope>
    <source>
        <strain evidence="11 12">DSM 27057</strain>
    </source>
</reference>
<proteinExistence type="inferred from homology"/>
<evidence type="ECO:0000256" key="1">
    <source>
        <dbReference type="ARBA" id="ARBA00001931"/>
    </source>
</evidence>
<dbReference type="PROSITE" id="PS51007">
    <property type="entry name" value="CYTC"/>
    <property type="match status" value="1"/>
</dbReference>
<evidence type="ECO:0000259" key="10">
    <source>
        <dbReference type="PROSITE" id="PS51007"/>
    </source>
</evidence>
<evidence type="ECO:0000256" key="7">
    <source>
        <dbReference type="ARBA" id="ARBA00023004"/>
    </source>
</evidence>
<comment type="cofactor">
    <cofactor evidence="1">
        <name>pyrroloquinoline quinone</name>
        <dbReference type="ChEBI" id="CHEBI:58442"/>
    </cofactor>
</comment>
<accession>A0A7W6CD66</accession>
<dbReference type="PANTHER" id="PTHR32303">
    <property type="entry name" value="QUINOPROTEIN ALCOHOL DEHYDROGENASE (CYTOCHROME C)"/>
    <property type="match status" value="1"/>
</dbReference>
<dbReference type="InterPro" id="IPR009056">
    <property type="entry name" value="Cyt_c-like_dom"/>
</dbReference>
<keyword evidence="7 8" id="KW-0408">Iron</keyword>
<dbReference type="GO" id="GO:0008876">
    <property type="term" value="F:quinoprotein glucose dehydrogenase activity"/>
    <property type="evidence" value="ECO:0007669"/>
    <property type="project" value="UniProtKB-EC"/>
</dbReference>
<dbReference type="InterPro" id="IPR017511">
    <property type="entry name" value="PQQ_mDH"/>
</dbReference>
<evidence type="ECO:0000256" key="9">
    <source>
        <dbReference type="SAM" id="SignalP"/>
    </source>
</evidence>
<dbReference type="EC" id="1.1.5.2" evidence="11"/>
<dbReference type="GO" id="GO:0020037">
    <property type="term" value="F:heme binding"/>
    <property type="evidence" value="ECO:0007669"/>
    <property type="project" value="InterPro"/>
</dbReference>
<keyword evidence="5 9" id="KW-0732">Signal</keyword>
<evidence type="ECO:0000256" key="8">
    <source>
        <dbReference type="PROSITE-ProRule" id="PRU00433"/>
    </source>
</evidence>
<comment type="similarity">
    <text evidence="2">Belongs to the bacterial PQQ dehydrogenase family.</text>
</comment>
<dbReference type="SMART" id="SM00564">
    <property type="entry name" value="PQQ"/>
    <property type="match status" value="6"/>
</dbReference>
<comment type="caution">
    <text evidence="11">The sequence shown here is derived from an EMBL/GenBank/DDBJ whole genome shotgun (WGS) entry which is preliminary data.</text>
</comment>
<organism evidence="11 12">
    <name type="scientific">Novosphingobium sediminicola</name>
    <dbReference type="NCBI Taxonomy" id="563162"/>
    <lineage>
        <taxon>Bacteria</taxon>
        <taxon>Pseudomonadati</taxon>
        <taxon>Pseudomonadota</taxon>
        <taxon>Alphaproteobacteria</taxon>
        <taxon>Sphingomonadales</taxon>
        <taxon>Sphingomonadaceae</taxon>
        <taxon>Novosphingobium</taxon>
    </lineage>
</organism>
<dbReference type="GO" id="GO:0016020">
    <property type="term" value="C:membrane"/>
    <property type="evidence" value="ECO:0007669"/>
    <property type="project" value="InterPro"/>
</dbReference>
<dbReference type="Gene3D" id="2.140.10.10">
    <property type="entry name" value="Quinoprotein alcohol dehydrogenase-like superfamily"/>
    <property type="match status" value="2"/>
</dbReference>
<feature type="domain" description="Cytochrome c" evidence="10">
    <location>
        <begin position="470"/>
        <end position="545"/>
    </location>
</feature>
<keyword evidence="6 11" id="KW-0560">Oxidoreductase</keyword>
<feature type="chain" id="PRO_5031422725" evidence="9">
    <location>
        <begin position="36"/>
        <end position="705"/>
    </location>
</feature>
<dbReference type="SUPFAM" id="SSF46626">
    <property type="entry name" value="Cytochrome c"/>
    <property type="match status" value="1"/>
</dbReference>
<dbReference type="GO" id="GO:0046872">
    <property type="term" value="F:metal ion binding"/>
    <property type="evidence" value="ECO:0007669"/>
    <property type="project" value="UniProtKB-KW"/>
</dbReference>
<protein>
    <submittedName>
        <fullName evidence="11">Quinoprotein glucose dehydrogenase</fullName>
        <ecNumber evidence="11">1.1.5.2</ecNumber>
    </submittedName>
</protein>
<dbReference type="InterPro" id="IPR011047">
    <property type="entry name" value="Quinoprotein_ADH-like_sf"/>
</dbReference>
<evidence type="ECO:0000313" key="11">
    <source>
        <dbReference type="EMBL" id="MBB3953657.1"/>
    </source>
</evidence>
<dbReference type="InterPro" id="IPR002372">
    <property type="entry name" value="PQQ_rpt_dom"/>
</dbReference>
<keyword evidence="3 8" id="KW-0349">Heme</keyword>
<dbReference type="SUPFAM" id="SSF50998">
    <property type="entry name" value="Quinoprotein alcohol dehydrogenase-like"/>
    <property type="match status" value="1"/>
</dbReference>
<dbReference type="CDD" id="cd10280">
    <property type="entry name" value="PQQ_mGDH"/>
    <property type="match status" value="1"/>
</dbReference>
<keyword evidence="12" id="KW-1185">Reference proteome</keyword>
<evidence type="ECO:0000256" key="2">
    <source>
        <dbReference type="ARBA" id="ARBA00008156"/>
    </source>
</evidence>
<feature type="signal peptide" evidence="9">
    <location>
        <begin position="1"/>
        <end position="35"/>
    </location>
</feature>
<evidence type="ECO:0000256" key="3">
    <source>
        <dbReference type="ARBA" id="ARBA00022617"/>
    </source>
</evidence>
<evidence type="ECO:0000256" key="6">
    <source>
        <dbReference type="ARBA" id="ARBA00023002"/>
    </source>
</evidence>